<dbReference type="RefSeq" id="WP_133224932.1">
    <property type="nucleotide sequence ID" value="NZ_SMRT01000001.1"/>
</dbReference>
<keyword evidence="2" id="KW-1185">Reference proteome</keyword>
<comment type="caution">
    <text evidence="1">The sequence shown here is derived from an EMBL/GenBank/DDBJ whole genome shotgun (WGS) entry which is preliminary data.</text>
</comment>
<evidence type="ECO:0000313" key="1">
    <source>
        <dbReference type="EMBL" id="TDG00223.1"/>
    </source>
</evidence>
<proteinExistence type="predicted"/>
<dbReference type="InterPro" id="IPR015017">
    <property type="entry name" value="DUF1904"/>
</dbReference>
<dbReference type="InterPro" id="IPR014347">
    <property type="entry name" value="Tautomerase/MIF_sf"/>
</dbReference>
<dbReference type="Proteomes" id="UP000295636">
    <property type="component" value="Unassembled WGS sequence"/>
</dbReference>
<organism evidence="1 2">
    <name type="scientific">Paenibacillus piri</name>
    <dbReference type="NCBI Taxonomy" id="2547395"/>
    <lineage>
        <taxon>Bacteria</taxon>
        <taxon>Bacillati</taxon>
        <taxon>Bacillota</taxon>
        <taxon>Bacilli</taxon>
        <taxon>Bacillales</taxon>
        <taxon>Paenibacillaceae</taxon>
        <taxon>Paenibacillus</taxon>
    </lineage>
</organism>
<protein>
    <submittedName>
        <fullName evidence="1">DUF1904 family protein</fullName>
    </submittedName>
</protein>
<dbReference type="Gene3D" id="3.30.429.10">
    <property type="entry name" value="Macrophage Migration Inhibitory Factor"/>
    <property type="match status" value="1"/>
</dbReference>
<dbReference type="EMBL" id="SMRT01000001">
    <property type="protein sequence ID" value="TDG00223.1"/>
    <property type="molecule type" value="Genomic_DNA"/>
</dbReference>
<sequence length="111" mass="12503">MPQLTIRGISPERISMISKSLVEELALICECGTDNFTLDCIQTVSLFNGEGVGTYPFIEVAWFERGPETRDRVARSLTEHVRLAGVHELEIAFKVYSEDGYYINGTRCDLL</sequence>
<dbReference type="SUPFAM" id="SSF55331">
    <property type="entry name" value="Tautomerase/MIF"/>
    <property type="match status" value="1"/>
</dbReference>
<dbReference type="AlphaFoldDB" id="A0A4R5KXB4"/>
<accession>A0A4R5KXB4</accession>
<reference evidence="1 2" key="1">
    <citation type="submission" date="2019-03" db="EMBL/GenBank/DDBJ databases">
        <title>This is whole genome sequence of Paenibacillus sp MS74 strain.</title>
        <authorList>
            <person name="Trinh H.N."/>
        </authorList>
    </citation>
    <scope>NUCLEOTIDE SEQUENCE [LARGE SCALE GENOMIC DNA]</scope>
    <source>
        <strain evidence="1 2">MS74</strain>
    </source>
</reference>
<name>A0A4R5KXB4_9BACL</name>
<dbReference type="OrthoDB" id="5587545at2"/>
<gene>
    <name evidence="1" type="ORF">E1757_00850</name>
</gene>
<dbReference type="Pfam" id="PF08921">
    <property type="entry name" value="DUF1904"/>
    <property type="match status" value="1"/>
</dbReference>
<evidence type="ECO:0000313" key="2">
    <source>
        <dbReference type="Proteomes" id="UP000295636"/>
    </source>
</evidence>